<evidence type="ECO:0000313" key="1">
    <source>
        <dbReference type="EMBL" id="BDM67098.1"/>
    </source>
</evidence>
<keyword evidence="2" id="KW-1185">Reference proteome</keyword>
<organism evidence="1 2">
    <name type="scientific">Streptomyces nigrescens</name>
    <dbReference type="NCBI Taxonomy" id="1920"/>
    <lineage>
        <taxon>Bacteria</taxon>
        <taxon>Bacillati</taxon>
        <taxon>Actinomycetota</taxon>
        <taxon>Actinomycetes</taxon>
        <taxon>Kitasatosporales</taxon>
        <taxon>Streptomycetaceae</taxon>
        <taxon>Streptomyces</taxon>
    </lineage>
</organism>
<sequence>MAGLVYFKKAVEDADTVVYSFGEDASEMTRQLIVDKRNRRSRPGDGRADYAFLKASRKINSMYDQVSEWPECGMSAS</sequence>
<evidence type="ECO:0000313" key="2">
    <source>
        <dbReference type="Proteomes" id="UP001059597"/>
    </source>
</evidence>
<reference evidence="1" key="1">
    <citation type="submission" date="2022-06" db="EMBL/GenBank/DDBJ databases">
        <title>Complete genome sequence of Streptomyces nigrescens HEK616.</title>
        <authorList>
            <person name="Asamizu S."/>
            <person name="Onaka H."/>
        </authorList>
    </citation>
    <scope>NUCLEOTIDE SEQUENCE</scope>
    <source>
        <strain evidence="1">HEK616</strain>
    </source>
</reference>
<proteinExistence type="predicted"/>
<dbReference type="EMBL" id="AP026073">
    <property type="protein sequence ID" value="BDM67098.1"/>
    <property type="molecule type" value="Genomic_DNA"/>
</dbReference>
<protein>
    <recommendedName>
        <fullName evidence="3">Transposase</fullName>
    </recommendedName>
</protein>
<dbReference type="Proteomes" id="UP001059597">
    <property type="component" value="Chromosome"/>
</dbReference>
<evidence type="ECO:0008006" key="3">
    <source>
        <dbReference type="Google" id="ProtNLM"/>
    </source>
</evidence>
<accession>A0ABM7ZMI0</accession>
<name>A0ABM7ZMI0_STRNI</name>
<gene>
    <name evidence="1" type="ORF">HEK616_05850</name>
</gene>
<dbReference type="RefSeq" id="WP_261951317.1">
    <property type="nucleotide sequence ID" value="NZ_AP026073.1"/>
</dbReference>